<feature type="transmembrane region" description="Helical" evidence="2">
    <location>
        <begin position="158"/>
        <end position="180"/>
    </location>
</feature>
<proteinExistence type="predicted"/>
<protein>
    <submittedName>
        <fullName evidence="3">Uncharacterized protein</fullName>
    </submittedName>
</protein>
<feature type="transmembrane region" description="Helical" evidence="2">
    <location>
        <begin position="129"/>
        <end position="151"/>
    </location>
</feature>
<feature type="transmembrane region" description="Helical" evidence="2">
    <location>
        <begin position="200"/>
        <end position="224"/>
    </location>
</feature>
<name>A0A8H4R4I6_9AGAR</name>
<gene>
    <name evidence="3" type="ORF">D9613_009641</name>
</gene>
<keyword evidence="2" id="KW-1133">Transmembrane helix</keyword>
<evidence type="ECO:0000313" key="4">
    <source>
        <dbReference type="Proteomes" id="UP000521872"/>
    </source>
</evidence>
<comment type="caution">
    <text evidence="3">The sequence shown here is derived from an EMBL/GenBank/DDBJ whole genome shotgun (WGS) entry which is preliminary data.</text>
</comment>
<keyword evidence="4" id="KW-1185">Reference proteome</keyword>
<feature type="transmembrane region" description="Helical" evidence="2">
    <location>
        <begin position="87"/>
        <end position="109"/>
    </location>
</feature>
<dbReference type="AlphaFoldDB" id="A0A8H4R4I6"/>
<feature type="transmembrane region" description="Helical" evidence="2">
    <location>
        <begin position="263"/>
        <end position="283"/>
    </location>
</feature>
<feature type="transmembrane region" description="Helical" evidence="2">
    <location>
        <begin position="289"/>
        <end position="313"/>
    </location>
</feature>
<reference evidence="3 4" key="1">
    <citation type="submission" date="2019-12" db="EMBL/GenBank/DDBJ databases">
        <authorList>
            <person name="Floudas D."/>
            <person name="Bentzer J."/>
            <person name="Ahren D."/>
            <person name="Johansson T."/>
            <person name="Persson P."/>
            <person name="Tunlid A."/>
        </authorList>
    </citation>
    <scope>NUCLEOTIDE SEQUENCE [LARGE SCALE GENOMIC DNA]</scope>
    <source>
        <strain evidence="3 4">CBS 102.39</strain>
    </source>
</reference>
<keyword evidence="2" id="KW-0472">Membrane</keyword>
<evidence type="ECO:0000313" key="3">
    <source>
        <dbReference type="EMBL" id="KAF4622179.1"/>
    </source>
</evidence>
<feature type="transmembrane region" description="Helical" evidence="2">
    <location>
        <begin position="34"/>
        <end position="56"/>
    </location>
</feature>
<keyword evidence="2" id="KW-0812">Transmembrane</keyword>
<feature type="compositionally biased region" description="Polar residues" evidence="1">
    <location>
        <begin position="351"/>
        <end position="361"/>
    </location>
</feature>
<feature type="region of interest" description="Disordered" evidence="1">
    <location>
        <begin position="351"/>
        <end position="374"/>
    </location>
</feature>
<evidence type="ECO:0000256" key="1">
    <source>
        <dbReference type="SAM" id="MobiDB-lite"/>
    </source>
</evidence>
<sequence length="374" mass="41635">MSSNENVSPDFSSLNLSVCCSNSKRPKFNMISNAGATLVGAFLECLFYGIYIVTMLDTLRCILLRPPSNPSDATHLNRWRKPTGIRLITLAISLALFINCSSNLAFGIMNMIQIYILREIKKPSYWINIARPFNVATQNILADIFLIYRCWVVYDRSWAIIIVPALVWVASTVLSIYILIIRTRGALEIVGVPSKSLPAFLASQFATTIAVNIYATAFIVYRIYITDKQSRRVTLDLECREGMSRTTSPGQPNRTHLQRVMRILIESGLSYTLITVVDFICVIKNSTLALIVSAINIVVIGITFNSIVIRVAAERARLRREAVGGSQMTTLKFASRLPVTRHSLALAQDLGSTSQASTPRGTEQDADEKEDLYP</sequence>
<feature type="compositionally biased region" description="Acidic residues" evidence="1">
    <location>
        <begin position="364"/>
        <end position="374"/>
    </location>
</feature>
<dbReference type="EMBL" id="JAACJL010000002">
    <property type="protein sequence ID" value="KAF4622179.1"/>
    <property type="molecule type" value="Genomic_DNA"/>
</dbReference>
<accession>A0A8H4R4I6</accession>
<organism evidence="3 4">
    <name type="scientific">Agrocybe pediades</name>
    <dbReference type="NCBI Taxonomy" id="84607"/>
    <lineage>
        <taxon>Eukaryota</taxon>
        <taxon>Fungi</taxon>
        <taxon>Dikarya</taxon>
        <taxon>Basidiomycota</taxon>
        <taxon>Agaricomycotina</taxon>
        <taxon>Agaricomycetes</taxon>
        <taxon>Agaricomycetidae</taxon>
        <taxon>Agaricales</taxon>
        <taxon>Agaricineae</taxon>
        <taxon>Strophariaceae</taxon>
        <taxon>Agrocybe</taxon>
    </lineage>
</organism>
<dbReference type="Proteomes" id="UP000521872">
    <property type="component" value="Unassembled WGS sequence"/>
</dbReference>
<evidence type="ECO:0000256" key="2">
    <source>
        <dbReference type="SAM" id="Phobius"/>
    </source>
</evidence>